<feature type="compositionally biased region" description="Low complexity" evidence="1">
    <location>
        <begin position="207"/>
        <end position="225"/>
    </location>
</feature>
<feature type="compositionally biased region" description="Low complexity" evidence="1">
    <location>
        <begin position="114"/>
        <end position="129"/>
    </location>
</feature>
<keyword evidence="3" id="KW-1185">Reference proteome</keyword>
<feature type="compositionally biased region" description="Low complexity" evidence="1">
    <location>
        <begin position="77"/>
        <end position="94"/>
    </location>
</feature>
<accession>A0ABR3QGC6</accession>
<comment type="caution">
    <text evidence="2">The sequence shown here is derived from an EMBL/GenBank/DDBJ whole genome shotgun (WGS) entry which is preliminary data.</text>
</comment>
<dbReference type="GeneID" id="95982210"/>
<feature type="compositionally biased region" description="Basic and acidic residues" evidence="1">
    <location>
        <begin position="33"/>
        <end position="43"/>
    </location>
</feature>
<gene>
    <name evidence="2" type="ORF">Q8F55_001167</name>
</gene>
<evidence type="ECO:0000313" key="2">
    <source>
        <dbReference type="EMBL" id="KAL1413401.1"/>
    </source>
</evidence>
<sequence>MGSTNRSDVNALALELGGVGVGAGSEMGSSPADKPKPPPDGLKDAAAAAGDDADDAGGITPNEEDEQGGAVTRWLMGAAGASHPSNGSSASSRAEPTDTDLTSPPIKRARARSSSDSSLESYVSGYSPRAPAPPSSAPPDDLWRPEAMWYGYAASSPSTMSSTDLAAGGVGLGAGLGLRHWGEAAQPQRSATDPSERARIVPRRTRASISTARPPSPSTAAASPLLPQPAVEPAPAPRASALAALTALAARPALVPLWAEIASCAARCADIVDDAVLASAGVLPSPSEGGGTGPAYEPGARAFFRLMSRFPADAGAWVDIERWARGVEARLGEAEGAGAGEAGACPVQ</sequence>
<dbReference type="Proteomes" id="UP001565368">
    <property type="component" value="Unassembled WGS sequence"/>
</dbReference>
<feature type="region of interest" description="Disordered" evidence="1">
    <location>
        <begin position="20"/>
        <end position="143"/>
    </location>
</feature>
<evidence type="ECO:0000256" key="1">
    <source>
        <dbReference type="SAM" id="MobiDB-lite"/>
    </source>
</evidence>
<evidence type="ECO:0000313" key="3">
    <source>
        <dbReference type="Proteomes" id="UP001565368"/>
    </source>
</evidence>
<dbReference type="RefSeq" id="XP_069213345.1">
    <property type="nucleotide sequence ID" value="XM_069349801.1"/>
</dbReference>
<dbReference type="EMBL" id="JBBXJM010000001">
    <property type="protein sequence ID" value="KAL1413401.1"/>
    <property type="molecule type" value="Genomic_DNA"/>
</dbReference>
<feature type="region of interest" description="Disordered" evidence="1">
    <location>
        <begin position="184"/>
        <end position="233"/>
    </location>
</feature>
<reference evidence="2 3" key="1">
    <citation type="submission" date="2023-08" db="EMBL/GenBank/DDBJ databases">
        <title>Annotated Genome Sequence of Vanrija albida AlHP1.</title>
        <authorList>
            <person name="Herzog R."/>
        </authorList>
    </citation>
    <scope>NUCLEOTIDE SEQUENCE [LARGE SCALE GENOMIC DNA]</scope>
    <source>
        <strain evidence="2 3">AlHP1</strain>
    </source>
</reference>
<name>A0ABR3QGC6_9TREE</name>
<protein>
    <submittedName>
        <fullName evidence="2">Uncharacterized protein</fullName>
    </submittedName>
</protein>
<organism evidence="2 3">
    <name type="scientific">Vanrija albida</name>
    <dbReference type="NCBI Taxonomy" id="181172"/>
    <lineage>
        <taxon>Eukaryota</taxon>
        <taxon>Fungi</taxon>
        <taxon>Dikarya</taxon>
        <taxon>Basidiomycota</taxon>
        <taxon>Agaricomycotina</taxon>
        <taxon>Tremellomycetes</taxon>
        <taxon>Trichosporonales</taxon>
        <taxon>Trichosporonaceae</taxon>
        <taxon>Vanrija</taxon>
    </lineage>
</organism>
<proteinExistence type="predicted"/>